<evidence type="ECO:0000256" key="2">
    <source>
        <dbReference type="SAM" id="MobiDB-lite"/>
    </source>
</evidence>
<reference evidence="4" key="2">
    <citation type="submission" date="2023-06" db="EMBL/GenBank/DDBJ databases">
        <authorList>
            <consortium name="Lawrence Berkeley National Laboratory"/>
            <person name="Haridas S."/>
            <person name="Hensen N."/>
            <person name="Bonometti L."/>
            <person name="Westerberg I."/>
            <person name="Brannstrom I.O."/>
            <person name="Guillou S."/>
            <person name="Cros-Aarteil S."/>
            <person name="Calhoun S."/>
            <person name="Kuo A."/>
            <person name="Mondo S."/>
            <person name="Pangilinan J."/>
            <person name="Riley R."/>
            <person name="Labutti K."/>
            <person name="Andreopoulos B."/>
            <person name="Lipzen A."/>
            <person name="Chen C."/>
            <person name="Yanf M."/>
            <person name="Daum C."/>
            <person name="Ng V."/>
            <person name="Clum A."/>
            <person name="Steindorff A."/>
            <person name="Ohm R."/>
            <person name="Martin F."/>
            <person name="Silar P."/>
            <person name="Natvig D."/>
            <person name="Lalanne C."/>
            <person name="Gautier V."/>
            <person name="Ament-Velasquez S.L."/>
            <person name="Kruys A."/>
            <person name="Hutchinson M.I."/>
            <person name="Powell A.J."/>
            <person name="Barry K."/>
            <person name="Miller A.N."/>
            <person name="Grigoriev I.V."/>
            <person name="Debuchy R."/>
            <person name="Gladieux P."/>
            <person name="Thoren M.H."/>
            <person name="Johannesson H."/>
        </authorList>
    </citation>
    <scope>NUCLEOTIDE SEQUENCE</scope>
    <source>
        <strain evidence="4">CBS 958.72</strain>
    </source>
</reference>
<feature type="compositionally biased region" description="Pro residues" evidence="2">
    <location>
        <begin position="71"/>
        <end position="81"/>
    </location>
</feature>
<dbReference type="EMBL" id="JAULSN010000002">
    <property type="protein sequence ID" value="KAK3380677.1"/>
    <property type="molecule type" value="Genomic_DNA"/>
</dbReference>
<gene>
    <name evidence="4" type="ORF">B0T24DRAFT_697265</name>
</gene>
<sequence length="435" mass="46693">FLCISSFFEVLSRFCFACAVIFSLPPTSIYLSIFSFPISAPPSTLLVKMMWAASTKSKFGMSLGRAGAPSAPQPSSSPPPDGVAVTASTSGRENNESGDDEEVGDTPQDGKNKPTEASIDAQMKVFDLFFPHREQLSPSAFDGIGTGPPAESLQDPDYAPCEFKSPFLQPKETEALKARCKRENIPLIEEIEPHACAEIYDCIVVGDASSIGRRTKIDRREPPEAPNGWGFEIMPDYQSDSDSEEVPAASSKPGRSAGRPLAHRHRRLPLPPPDPRPEYDPVVAKQKIGRKHPKTKPDDDEAVEKSAPPRRATVPTAKARAAAAAAAAEATSLSGPAAAAATPPRSRRGAVSAASPACPHGEQRRPCGRCSENDLVCVPSSVCTECDRTGVRCERDSPERACNACKKKRRACLRVAKCDECYRHDAECVVSGDGD</sequence>
<evidence type="ECO:0000256" key="1">
    <source>
        <dbReference type="ARBA" id="ARBA00023242"/>
    </source>
</evidence>
<feature type="region of interest" description="Disordered" evidence="2">
    <location>
        <begin position="214"/>
        <end position="369"/>
    </location>
</feature>
<keyword evidence="5" id="KW-1185">Reference proteome</keyword>
<accession>A0AAE0TV01</accession>
<name>A0AAE0TV01_9PEZI</name>
<dbReference type="InterPro" id="IPR001138">
    <property type="entry name" value="Zn2Cys6_DnaBD"/>
</dbReference>
<dbReference type="AlphaFoldDB" id="A0AAE0TV01"/>
<evidence type="ECO:0000313" key="5">
    <source>
        <dbReference type="Proteomes" id="UP001287356"/>
    </source>
</evidence>
<keyword evidence="1" id="KW-0539">Nucleus</keyword>
<evidence type="ECO:0000313" key="4">
    <source>
        <dbReference type="EMBL" id="KAK3380677.1"/>
    </source>
</evidence>
<reference evidence="4" key="1">
    <citation type="journal article" date="2023" name="Mol. Phylogenet. Evol.">
        <title>Genome-scale phylogeny and comparative genomics of the fungal order Sordariales.</title>
        <authorList>
            <person name="Hensen N."/>
            <person name="Bonometti L."/>
            <person name="Westerberg I."/>
            <person name="Brannstrom I.O."/>
            <person name="Guillou S."/>
            <person name="Cros-Aarteil S."/>
            <person name="Calhoun S."/>
            <person name="Haridas S."/>
            <person name="Kuo A."/>
            <person name="Mondo S."/>
            <person name="Pangilinan J."/>
            <person name="Riley R."/>
            <person name="LaButti K."/>
            <person name="Andreopoulos B."/>
            <person name="Lipzen A."/>
            <person name="Chen C."/>
            <person name="Yan M."/>
            <person name="Daum C."/>
            <person name="Ng V."/>
            <person name="Clum A."/>
            <person name="Steindorff A."/>
            <person name="Ohm R.A."/>
            <person name="Martin F."/>
            <person name="Silar P."/>
            <person name="Natvig D.O."/>
            <person name="Lalanne C."/>
            <person name="Gautier V."/>
            <person name="Ament-Velasquez S.L."/>
            <person name="Kruys A."/>
            <person name="Hutchinson M.I."/>
            <person name="Powell A.J."/>
            <person name="Barry K."/>
            <person name="Miller A.N."/>
            <person name="Grigoriev I.V."/>
            <person name="Debuchy R."/>
            <person name="Gladieux P."/>
            <person name="Hiltunen Thoren M."/>
            <person name="Johannesson H."/>
        </authorList>
    </citation>
    <scope>NUCLEOTIDE SEQUENCE</scope>
    <source>
        <strain evidence="4">CBS 958.72</strain>
    </source>
</reference>
<dbReference type="PROSITE" id="PS00463">
    <property type="entry name" value="ZN2_CY6_FUNGAL_1"/>
    <property type="match status" value="1"/>
</dbReference>
<dbReference type="GO" id="GO:0000981">
    <property type="term" value="F:DNA-binding transcription factor activity, RNA polymerase II-specific"/>
    <property type="evidence" value="ECO:0007669"/>
    <property type="project" value="InterPro"/>
</dbReference>
<dbReference type="Proteomes" id="UP001287356">
    <property type="component" value="Unassembled WGS sequence"/>
</dbReference>
<proteinExistence type="predicted"/>
<feature type="compositionally biased region" description="Low complexity" evidence="2">
    <location>
        <begin position="309"/>
        <end position="344"/>
    </location>
</feature>
<organism evidence="4 5">
    <name type="scientific">Lasiosphaeria ovina</name>
    <dbReference type="NCBI Taxonomy" id="92902"/>
    <lineage>
        <taxon>Eukaryota</taxon>
        <taxon>Fungi</taxon>
        <taxon>Dikarya</taxon>
        <taxon>Ascomycota</taxon>
        <taxon>Pezizomycotina</taxon>
        <taxon>Sordariomycetes</taxon>
        <taxon>Sordariomycetidae</taxon>
        <taxon>Sordariales</taxon>
        <taxon>Lasiosphaeriaceae</taxon>
        <taxon>Lasiosphaeria</taxon>
    </lineage>
</organism>
<comment type="caution">
    <text evidence="4">The sequence shown here is derived from an EMBL/GenBank/DDBJ whole genome shotgun (WGS) entry which is preliminary data.</text>
</comment>
<dbReference type="GO" id="GO:0008270">
    <property type="term" value="F:zinc ion binding"/>
    <property type="evidence" value="ECO:0007669"/>
    <property type="project" value="InterPro"/>
</dbReference>
<feature type="non-terminal residue" evidence="4">
    <location>
        <position position="1"/>
    </location>
</feature>
<protein>
    <recommendedName>
        <fullName evidence="3">Zn(2)-C6 fungal-type domain-containing protein</fullName>
    </recommendedName>
</protein>
<evidence type="ECO:0000259" key="3">
    <source>
        <dbReference type="PROSITE" id="PS00463"/>
    </source>
</evidence>
<feature type="domain" description="Zn(2)-C6 fungal-type" evidence="3">
    <location>
        <begin position="401"/>
        <end position="428"/>
    </location>
</feature>
<feature type="region of interest" description="Disordered" evidence="2">
    <location>
        <begin position="63"/>
        <end position="115"/>
    </location>
</feature>